<dbReference type="PANTHER" id="PTHR42973:SF25">
    <property type="entry name" value="PHOSPHOMEVALONATE KINASE"/>
    <property type="match status" value="1"/>
</dbReference>
<keyword evidence="3" id="KW-0274">FAD</keyword>
<keyword evidence="7" id="KW-1185">Reference proteome</keyword>
<reference evidence="6 7" key="1">
    <citation type="submission" date="2023-01" db="EMBL/GenBank/DDBJ databases">
        <title>Analysis of 21 Apiospora genomes using comparative genomics revels a genus with tremendous synthesis potential of carbohydrate active enzymes and secondary metabolites.</title>
        <authorList>
            <person name="Sorensen T."/>
        </authorList>
    </citation>
    <scope>NUCLEOTIDE SEQUENCE [LARGE SCALE GENOMIC DNA]</scope>
    <source>
        <strain evidence="6 7">CBS 24483</strain>
    </source>
</reference>
<dbReference type="Gene3D" id="3.40.50.300">
    <property type="entry name" value="P-loop containing nucleotide triphosphate hydrolases"/>
    <property type="match status" value="1"/>
</dbReference>
<dbReference type="Pfam" id="PF01565">
    <property type="entry name" value="FAD_binding_4"/>
    <property type="match status" value="1"/>
</dbReference>
<dbReference type="Pfam" id="PF04275">
    <property type="entry name" value="P-mevalo_kinase"/>
    <property type="match status" value="1"/>
</dbReference>
<name>A0ABR1QW27_9PEZI</name>
<dbReference type="Gene3D" id="3.40.50.2020">
    <property type="match status" value="1"/>
</dbReference>
<dbReference type="Proteomes" id="UP001391051">
    <property type="component" value="Unassembled WGS sequence"/>
</dbReference>
<dbReference type="GeneID" id="92069846"/>
<dbReference type="InterPro" id="IPR036318">
    <property type="entry name" value="FAD-bd_PCMH-like_sf"/>
</dbReference>
<dbReference type="InterPro" id="IPR029057">
    <property type="entry name" value="PRTase-like"/>
</dbReference>
<keyword evidence="4" id="KW-0560">Oxidoreductase</keyword>
<dbReference type="EMBL" id="JAQQWE010000001">
    <property type="protein sequence ID" value="KAK7966285.1"/>
    <property type="molecule type" value="Genomic_DNA"/>
</dbReference>
<keyword evidence="2" id="KW-0285">Flavoprotein</keyword>
<evidence type="ECO:0000313" key="6">
    <source>
        <dbReference type="EMBL" id="KAK7966285.1"/>
    </source>
</evidence>
<proteinExistence type="inferred from homology"/>
<dbReference type="InterPro" id="IPR005919">
    <property type="entry name" value="Pmev_kin_anim"/>
</dbReference>
<organism evidence="6 7">
    <name type="scientific">Apiospora aurea</name>
    <dbReference type="NCBI Taxonomy" id="335848"/>
    <lineage>
        <taxon>Eukaryota</taxon>
        <taxon>Fungi</taxon>
        <taxon>Dikarya</taxon>
        <taxon>Ascomycota</taxon>
        <taxon>Pezizomycotina</taxon>
        <taxon>Sordariomycetes</taxon>
        <taxon>Xylariomycetidae</taxon>
        <taxon>Amphisphaeriales</taxon>
        <taxon>Apiosporaceae</taxon>
        <taxon>Apiospora</taxon>
    </lineage>
</organism>
<dbReference type="Gene3D" id="3.30.465.10">
    <property type="match status" value="3"/>
</dbReference>
<feature type="domain" description="FAD linked oxidase N-terminal" evidence="5">
    <location>
        <begin position="153"/>
        <end position="207"/>
    </location>
</feature>
<dbReference type="RefSeq" id="XP_066705677.1">
    <property type="nucleotide sequence ID" value="XM_066836784.1"/>
</dbReference>
<gene>
    <name evidence="6" type="ORF">PG986_000562</name>
</gene>
<evidence type="ECO:0000256" key="1">
    <source>
        <dbReference type="ARBA" id="ARBA00005466"/>
    </source>
</evidence>
<accession>A0ABR1QW27</accession>
<dbReference type="PANTHER" id="PTHR42973">
    <property type="entry name" value="BINDING OXIDOREDUCTASE, PUTATIVE (AFU_ORTHOLOGUE AFUA_1G17690)-RELATED"/>
    <property type="match status" value="1"/>
</dbReference>
<dbReference type="InterPro" id="IPR006094">
    <property type="entry name" value="Oxid_FAD_bind_N"/>
</dbReference>
<evidence type="ECO:0000259" key="5">
    <source>
        <dbReference type="Pfam" id="PF01565"/>
    </source>
</evidence>
<dbReference type="InterPro" id="IPR027417">
    <property type="entry name" value="P-loop_NTPase"/>
</dbReference>
<comment type="similarity">
    <text evidence="1">Belongs to the oxygen-dependent FAD-linked oxidoreductase family.</text>
</comment>
<dbReference type="SUPFAM" id="SSF53271">
    <property type="entry name" value="PRTase-like"/>
    <property type="match status" value="1"/>
</dbReference>
<comment type="caution">
    <text evidence="6">The sequence shown here is derived from an EMBL/GenBank/DDBJ whole genome shotgun (WGS) entry which is preliminary data.</text>
</comment>
<dbReference type="Gene3D" id="3.40.462.20">
    <property type="match status" value="2"/>
</dbReference>
<protein>
    <recommendedName>
        <fullName evidence="5">FAD linked oxidase N-terminal domain-containing protein</fullName>
    </recommendedName>
</protein>
<evidence type="ECO:0000313" key="7">
    <source>
        <dbReference type="Proteomes" id="UP001391051"/>
    </source>
</evidence>
<sequence>MYGMSPQRTYIDKALELLVPLPAQGLLVVFHREETLDVDGLVSHRTATFPEAFLSIDDDSETLDSFTAFVTGAAIRNDTAMGRAIQYEWRKVCRDLGRHDDGAHLGKLMFSTPEVMKAFTQHAVSLPKLTAKIPCVTGDSMVKNREACLRQAAAIIRPTEVQHIQECVRWATEHSVNLTIIGGGHGGQCIWSDTVTVDMDAFNHVDIVTRDEANEERDSLCRNEADLLWAIKGAGTNFGVVLSVTLRAFAAPNYSVRDWKVPLDEDPEAAYLLRKFDEAAKELPLNWSADAYLYGEADKMYLGDGIGLFETEMYRSGMHGGHIGGKTSLFKRCVFLKGIGSKKIANILISTMEKRPSLFCHLHLLHGGGAVRDVADNSTAFGCRDWDFACEVTGVWPRGQDGTGTARAAVRWVSSVVEALLPLSNGVYGADLGPDPRDAPLAIKAFGSNRQCLARLKKTFDPQNVLAYTCPILNEAPREPRLIVLVTGESGAGKDHCANLWACVFNRQRNLKARVTSISDAIKREYAATSGADLNRLLYDRAYKECRRPALTEFYENQLRKRPRLPEENFLDVVYNAANSEMDALLITGMRDEAPVGGFAHLVPDSRVVEPPLACAQPTFVFDNDATGEDEWPIDSFAERNLLPYFSEKLKKLGDMVRAIPDFLEPGIEFRHVLGIAQQTGGLELCTSLLQYHFNYGDWTKVDTIAACEAGGFVFASALAARVGVPPGADPRGGQVAAAHGVRGQVFAVLHLIDERRKGQPERGGGQ</sequence>
<dbReference type="InterPro" id="IPR016169">
    <property type="entry name" value="FAD-bd_PCMH_sub2"/>
</dbReference>
<evidence type="ECO:0000256" key="2">
    <source>
        <dbReference type="ARBA" id="ARBA00022630"/>
    </source>
</evidence>
<dbReference type="SUPFAM" id="SSF56176">
    <property type="entry name" value="FAD-binding/transporter-associated domain-like"/>
    <property type="match status" value="1"/>
</dbReference>
<dbReference type="InterPro" id="IPR050416">
    <property type="entry name" value="FAD-linked_Oxidoreductase"/>
</dbReference>
<evidence type="ECO:0000256" key="4">
    <source>
        <dbReference type="ARBA" id="ARBA00023002"/>
    </source>
</evidence>
<evidence type="ECO:0000256" key="3">
    <source>
        <dbReference type="ARBA" id="ARBA00022827"/>
    </source>
</evidence>